<name>A0A8G0LSV4_9HYPO</name>
<reference evidence="1 2" key="1">
    <citation type="journal article" date="2021" name="BMC Genomics">
        <title>Telomere-to-telomere genome assembly of asparaginase-producing Trichoderma simmonsii.</title>
        <authorList>
            <person name="Chung D."/>
            <person name="Kwon Y.M."/>
            <person name="Yang Y."/>
        </authorList>
    </citation>
    <scope>NUCLEOTIDE SEQUENCE [LARGE SCALE GENOMIC DNA]</scope>
    <source>
        <strain evidence="1 2">GH-Sj1</strain>
    </source>
</reference>
<evidence type="ECO:0000313" key="2">
    <source>
        <dbReference type="Proteomes" id="UP000826661"/>
    </source>
</evidence>
<keyword evidence="2" id="KW-1185">Reference proteome</keyword>
<sequence>MKILSLSRLIGNKSVLKESTECNDVQAKSTSNAHNPTGASSINSFIKSVDKKISRTSWLDFAIDTPLGRWQNDRKLVTTYEGFPRKKLQRLLELHRKPRESCIFPFTDDTFPTSDDDNMVYIENLFNAIND</sequence>
<protein>
    <submittedName>
        <fullName evidence="1">Uncharacterized protein</fullName>
    </submittedName>
</protein>
<dbReference type="Proteomes" id="UP000826661">
    <property type="component" value="Chromosome VII"/>
</dbReference>
<evidence type="ECO:0000313" key="1">
    <source>
        <dbReference type="EMBL" id="QYT05101.1"/>
    </source>
</evidence>
<accession>A0A8G0LSV4</accession>
<organism evidence="1 2">
    <name type="scientific">Trichoderma simmonsii</name>
    <dbReference type="NCBI Taxonomy" id="1491479"/>
    <lineage>
        <taxon>Eukaryota</taxon>
        <taxon>Fungi</taxon>
        <taxon>Dikarya</taxon>
        <taxon>Ascomycota</taxon>
        <taxon>Pezizomycotina</taxon>
        <taxon>Sordariomycetes</taxon>
        <taxon>Hypocreomycetidae</taxon>
        <taxon>Hypocreales</taxon>
        <taxon>Hypocreaceae</taxon>
        <taxon>Trichoderma</taxon>
    </lineage>
</organism>
<gene>
    <name evidence="1" type="ORF">H0G86_011997</name>
</gene>
<proteinExistence type="predicted"/>
<dbReference type="AlphaFoldDB" id="A0A8G0LSV4"/>
<dbReference type="EMBL" id="CP075870">
    <property type="protein sequence ID" value="QYT05101.1"/>
    <property type="molecule type" value="Genomic_DNA"/>
</dbReference>